<name>A0A645DVH9_9ZZZZ</name>
<organism evidence="1">
    <name type="scientific">bioreactor metagenome</name>
    <dbReference type="NCBI Taxonomy" id="1076179"/>
    <lineage>
        <taxon>unclassified sequences</taxon>
        <taxon>metagenomes</taxon>
        <taxon>ecological metagenomes</taxon>
    </lineage>
</organism>
<dbReference type="AlphaFoldDB" id="A0A645DVH9"/>
<sequence>MHLGAAFSGNSGTLDEFDPLDTAQVFGRGVPRIIVHDDYPDAFEIRVTAQRTQTKPGKVDGLIIRYDDGDFRFLHVAVRGSCA</sequence>
<reference evidence="1" key="1">
    <citation type="submission" date="2019-08" db="EMBL/GenBank/DDBJ databases">
        <authorList>
            <person name="Kucharzyk K."/>
            <person name="Murdoch R.W."/>
            <person name="Higgins S."/>
            <person name="Loffler F."/>
        </authorList>
    </citation>
    <scope>NUCLEOTIDE SEQUENCE</scope>
</reference>
<evidence type="ECO:0000313" key="1">
    <source>
        <dbReference type="EMBL" id="MPM93299.1"/>
    </source>
</evidence>
<accession>A0A645DVH9</accession>
<dbReference type="EMBL" id="VSSQ01040129">
    <property type="protein sequence ID" value="MPM93299.1"/>
    <property type="molecule type" value="Genomic_DNA"/>
</dbReference>
<protein>
    <submittedName>
        <fullName evidence="1">Uncharacterized protein</fullName>
    </submittedName>
</protein>
<comment type="caution">
    <text evidence="1">The sequence shown here is derived from an EMBL/GenBank/DDBJ whole genome shotgun (WGS) entry which is preliminary data.</text>
</comment>
<gene>
    <name evidence="1" type="ORF">SDC9_140435</name>
</gene>
<proteinExistence type="predicted"/>